<evidence type="ECO:0008006" key="9">
    <source>
        <dbReference type="Google" id="ProtNLM"/>
    </source>
</evidence>
<sequence length="1645" mass="176213">MAMDSSNSQTLEVVIKLIEAAADKDDGVREAVCSSLRKLAKKYPNDVLQYAMSYRKKHPKISNTHLLALLTLMEQICQEHLHSITVEGVRQLVSFTIEEMTRNPEYLPDTQLRASGMLVALGHKHCIEVMDGLVLKLQPGVLPHWAVLHTLADLAAANPYGLVPFVKATLGTLLPMLGAARSDAMRQAFAFALGRLSEAVLEYLAGLSSAPDPTVRADAFAAEVGAAYDVLATAWLGSRDLRVLSPVLAALGPMLALQGANRIREQAPRLIPTLLALYKRGCEPLPVTQCLAAVLQCVFENAPEAIETLLDVLVPALFDQICPLPDYAQPQTVKNHFEALRCFDHVARSHPSRLAEAILQLLRNNNERERARAMLVTAHLVGSSERLLGANTVDLVAGLHALPPETGNKAKKALLKAVVALAYRGHLVGAAGVHFIHFLVYSCCQQSDKAGNDDGEEFARTCASTLFLLASTVPAVEQILWPLLLHCLLQPKYTVAAGDLARCLAHLATHRAESGPNKLPIQTSKAASGGENLSDAELPPSPEAVLTRCLALLGAPLERNRGQSLLAFLQRYAASVNRLLPPLWEQRIPELLHHLEALGSDDDSQHRDHVWEDLLLEFVAATLTEIDQSAWALSLGSTLLAQYNNTPTQLTAERAALSKCLALAASHASDAGLLKRSLDALLGGARLHTAEESEAIGRAVGLLSRRHLAPVLARLDVLQKEEATLRRSSGRLLGIGWRGGGGGEANADRACLTLASCYGQVAMEAPATDLLPALEAGPVSWLLHTLSTAKDGPLKQVVLQALGCVAEGLHPNRSSSPLGLSKRADVLAQVLSQLKSQNIAVMTVTLQVTTSFLKLPPALNTEDRIAVLRVSFEEVFGSLFLTTKEQAVEREGGESLSDDHATSSLLSALGALTQALLLASTTPAVLDDVFSLLEPWLIVRSPSQRAAALSVLNGALQCYVANMKFSCEAPSRFGQTGLMLGRVVPRCTDPSMEVRRLAVGTVRLILGLAARYEGRLGADNDLVSILSGVQNNIQTCEPAQLFHATTDLAQALSQTLPPLQLLPFVDSLLDGLKDTTDSGAAGASVVLTAVLKVKGGELYHQVAPILGTIVRHAGSTNCPQTQQGAVRAVLALAKHHPKAVVGALLLQPLPFDQAVQECWRVIARDNTLASDVMDQLLRLIQGPLYEERSGHGPPIAVLMPLAAVAALRPLLLEPALQQFANQHFPDLFSALLTSAACYIGVAPPVHIPNNSGQETYGVVPNRNAYRLIPDWVARESLKALLLSVHFDQVAEALIRCCHPEPPGSLETFTEIVPHLARTLCKVSPSLLPRLVNSLNHYISSSFEPQRAAVASFFAELIAAQAGGQLLLLEGILSSLLSCLGDPSALVRRLCLRGVGATAALPPEQRARHAEQVLAALVRGLDEPDPLEAMHGLAAVLPVTDNVALLRGVTVAVALRVRPLFERDNPAERAAALRLFGELAQAGAHADRDKERSVALVEQVHGALVPLLLHLHDSDSNVIRASKFALRQSSPLLGATQTNAMVQGHLIDAGNLHYEEFATDLARTLARELPDQVAQFVSCALSYTRGGSPSLRGDAALLAGLLCGSMASNSDSSIDATRTRLVQLLHDDSSFVRAKAAQSLSCLFVN</sequence>
<dbReference type="Pfam" id="PF21047">
    <property type="entry name" value="HEAT_Maestro"/>
    <property type="match status" value="1"/>
</dbReference>
<dbReference type="InterPro" id="IPR055406">
    <property type="entry name" value="HEAT_Maestro"/>
</dbReference>
<dbReference type="Pfam" id="PF23227">
    <property type="entry name" value="HEAT_MROH2B_C"/>
    <property type="match status" value="1"/>
</dbReference>
<evidence type="ECO:0000313" key="8">
    <source>
        <dbReference type="Proteomes" id="UP001378592"/>
    </source>
</evidence>
<gene>
    <name evidence="7" type="ORF">R5R35_012964</name>
</gene>
<evidence type="ECO:0000259" key="5">
    <source>
        <dbReference type="Pfam" id="PF23221"/>
    </source>
</evidence>
<reference evidence="7 8" key="1">
    <citation type="submission" date="2024-03" db="EMBL/GenBank/DDBJ databases">
        <title>The genome assembly and annotation of the cricket Gryllus longicercus Weissman &amp; Gray.</title>
        <authorList>
            <person name="Szrajer S."/>
            <person name="Gray D."/>
            <person name="Ylla G."/>
        </authorList>
    </citation>
    <scope>NUCLEOTIDE SEQUENCE [LARGE SCALE GENOMIC DNA]</scope>
    <source>
        <strain evidence="7">DAG 2021-001</strain>
        <tissue evidence="7">Whole body minus gut</tissue>
    </source>
</reference>
<name>A0AAN9VYM3_9ORTH</name>
<evidence type="ECO:0000313" key="7">
    <source>
        <dbReference type="EMBL" id="KAK7873955.1"/>
    </source>
</evidence>
<organism evidence="7 8">
    <name type="scientific">Gryllus longicercus</name>
    <dbReference type="NCBI Taxonomy" id="2509291"/>
    <lineage>
        <taxon>Eukaryota</taxon>
        <taxon>Metazoa</taxon>
        <taxon>Ecdysozoa</taxon>
        <taxon>Arthropoda</taxon>
        <taxon>Hexapoda</taxon>
        <taxon>Insecta</taxon>
        <taxon>Pterygota</taxon>
        <taxon>Neoptera</taxon>
        <taxon>Polyneoptera</taxon>
        <taxon>Orthoptera</taxon>
        <taxon>Ensifera</taxon>
        <taxon>Gryllidea</taxon>
        <taxon>Grylloidea</taxon>
        <taxon>Gryllidae</taxon>
        <taxon>Gryllinae</taxon>
        <taxon>Gryllus</taxon>
    </lineage>
</organism>
<evidence type="ECO:0000259" key="6">
    <source>
        <dbReference type="Pfam" id="PF23227"/>
    </source>
</evidence>
<dbReference type="InterPro" id="IPR011989">
    <property type="entry name" value="ARM-like"/>
</dbReference>
<dbReference type="PANTHER" id="PTHR23120">
    <property type="entry name" value="MAESTRO-RELATED HEAT DOMAIN-CONTAINING"/>
    <property type="match status" value="1"/>
</dbReference>
<feature type="domain" description="Maestro-like HEAT-repeats" evidence="3">
    <location>
        <begin position="944"/>
        <end position="1173"/>
    </location>
</feature>
<dbReference type="Pfam" id="PF23221">
    <property type="entry name" value="HEAT_MROH2B_1st"/>
    <property type="match status" value="1"/>
</dbReference>
<evidence type="ECO:0000256" key="2">
    <source>
        <dbReference type="SAM" id="MobiDB-lite"/>
    </source>
</evidence>
<dbReference type="InterPro" id="IPR048465">
    <property type="entry name" value="Maestro-like_HEAT"/>
</dbReference>
<dbReference type="InterPro" id="IPR016024">
    <property type="entry name" value="ARM-type_fold"/>
</dbReference>
<dbReference type="SUPFAM" id="SSF48371">
    <property type="entry name" value="ARM repeat"/>
    <property type="match status" value="3"/>
</dbReference>
<feature type="domain" description="MROH2B-like N-terminal HEAT-repeats" evidence="5">
    <location>
        <begin position="36"/>
        <end position="255"/>
    </location>
</feature>
<dbReference type="InterPro" id="IPR045206">
    <property type="entry name" value="Maestro_heat-like_prot"/>
</dbReference>
<evidence type="ECO:0000256" key="1">
    <source>
        <dbReference type="ARBA" id="ARBA00022737"/>
    </source>
</evidence>
<dbReference type="PANTHER" id="PTHR23120:SF0">
    <property type="entry name" value="MAESTRO HEAT-LIKE REPEAT FAMILY MEMBER 1"/>
    <property type="match status" value="1"/>
</dbReference>
<comment type="caution">
    <text evidence="7">The sequence shown here is derived from an EMBL/GenBank/DDBJ whole genome shotgun (WGS) entry which is preliminary data.</text>
</comment>
<evidence type="ECO:0000259" key="4">
    <source>
        <dbReference type="Pfam" id="PF23210"/>
    </source>
</evidence>
<dbReference type="Proteomes" id="UP001378592">
    <property type="component" value="Unassembled WGS sequence"/>
</dbReference>
<feature type="domain" description="Maestro/Maestro-like HEAT-repeats" evidence="6">
    <location>
        <begin position="1371"/>
        <end position="1642"/>
    </location>
</feature>
<dbReference type="InterPro" id="IPR056282">
    <property type="entry name" value="MROH2B-like_N_HEAT"/>
</dbReference>
<accession>A0AAN9VYM3</accession>
<feature type="domain" description="MROH2B-like HEAT-repeats" evidence="4">
    <location>
        <begin position="261"/>
        <end position="917"/>
    </location>
</feature>
<dbReference type="Gene3D" id="1.25.10.10">
    <property type="entry name" value="Leucine-rich Repeat Variant"/>
    <property type="match status" value="2"/>
</dbReference>
<protein>
    <recommendedName>
        <fullName evidence="9">TOG domain-containing protein</fullName>
    </recommendedName>
</protein>
<dbReference type="GO" id="GO:0005737">
    <property type="term" value="C:cytoplasm"/>
    <property type="evidence" value="ECO:0007669"/>
    <property type="project" value="TreeGrafter"/>
</dbReference>
<dbReference type="InterPro" id="IPR055408">
    <property type="entry name" value="HEAT_MROH2B-like"/>
</dbReference>
<evidence type="ECO:0000259" key="3">
    <source>
        <dbReference type="Pfam" id="PF21047"/>
    </source>
</evidence>
<keyword evidence="8" id="KW-1185">Reference proteome</keyword>
<feature type="region of interest" description="Disordered" evidence="2">
    <location>
        <begin position="514"/>
        <end position="539"/>
    </location>
</feature>
<dbReference type="EMBL" id="JAZDUA010000007">
    <property type="protein sequence ID" value="KAK7873955.1"/>
    <property type="molecule type" value="Genomic_DNA"/>
</dbReference>
<dbReference type="Pfam" id="PF23210">
    <property type="entry name" value="HEAT_Maestro_2"/>
    <property type="match status" value="1"/>
</dbReference>
<keyword evidence="1" id="KW-0677">Repeat</keyword>
<proteinExistence type="predicted"/>